<dbReference type="GO" id="GO:0016757">
    <property type="term" value="F:glycosyltransferase activity"/>
    <property type="evidence" value="ECO:0007669"/>
    <property type="project" value="UniProtKB-ARBA"/>
</dbReference>
<dbReference type="PATRIC" id="fig|1116472.3.peg.2098"/>
<dbReference type="STRING" id="1116472.MGMO_70c00240"/>
<dbReference type="eggNOG" id="COG0438">
    <property type="taxonomic scope" value="Bacteria"/>
</dbReference>
<evidence type="ECO:0000313" key="4">
    <source>
        <dbReference type="Proteomes" id="UP000017842"/>
    </source>
</evidence>
<keyword evidence="1" id="KW-0175">Coiled coil</keyword>
<name>V5BWA4_9GAMM</name>
<dbReference type="EMBL" id="AYLO01000067">
    <property type="protein sequence ID" value="ESS72129.1"/>
    <property type="molecule type" value="Genomic_DNA"/>
</dbReference>
<dbReference type="OrthoDB" id="8993606at2"/>
<feature type="coiled-coil region" evidence="1">
    <location>
        <begin position="359"/>
        <end position="400"/>
    </location>
</feature>
<comment type="caution">
    <text evidence="3">The sequence shown here is derived from an EMBL/GenBank/DDBJ whole genome shotgun (WGS) entry which is preliminary data.</text>
</comment>
<evidence type="ECO:0000259" key="2">
    <source>
        <dbReference type="Pfam" id="PF13439"/>
    </source>
</evidence>
<protein>
    <recommendedName>
        <fullName evidence="2">Glycosyltransferase subfamily 4-like N-terminal domain-containing protein</fullName>
    </recommendedName>
</protein>
<dbReference type="RefSeq" id="WP_023494853.1">
    <property type="nucleotide sequence ID" value="NZ_AYLO01000067.1"/>
</dbReference>
<dbReference type="InterPro" id="IPR028098">
    <property type="entry name" value="Glyco_trans_4-like_N"/>
</dbReference>
<accession>V5BWA4</accession>
<keyword evidence="4" id="KW-1185">Reference proteome</keyword>
<evidence type="ECO:0000256" key="1">
    <source>
        <dbReference type="SAM" id="Coils"/>
    </source>
</evidence>
<reference evidence="3 4" key="1">
    <citation type="journal article" date="2013" name="Genome Announc.">
        <title>Draft Genome Sequence of the Methanotrophic Gammaproteobacterium Methyloglobulus morosus DSM 22980 Strain KoM1.</title>
        <authorList>
            <person name="Poehlein A."/>
            <person name="Deutzmann J.S."/>
            <person name="Daniel R."/>
            <person name="Simeonova D.D."/>
        </authorList>
    </citation>
    <scope>NUCLEOTIDE SEQUENCE [LARGE SCALE GENOMIC DNA]</scope>
    <source>
        <strain evidence="3 4">KoM1</strain>
    </source>
</reference>
<dbReference type="SUPFAM" id="SSF53756">
    <property type="entry name" value="UDP-Glycosyltransferase/glycogen phosphorylase"/>
    <property type="match status" value="1"/>
</dbReference>
<dbReference type="Pfam" id="PF13439">
    <property type="entry name" value="Glyco_transf_4"/>
    <property type="match status" value="1"/>
</dbReference>
<dbReference type="Gene3D" id="3.40.50.2000">
    <property type="entry name" value="Glycogen Phosphorylase B"/>
    <property type="match status" value="1"/>
</dbReference>
<gene>
    <name evidence="3" type="ORF">MGMO_70c00240</name>
</gene>
<dbReference type="AlphaFoldDB" id="V5BWA4"/>
<organism evidence="3 4">
    <name type="scientific">Methyloglobulus morosus KoM1</name>
    <dbReference type="NCBI Taxonomy" id="1116472"/>
    <lineage>
        <taxon>Bacteria</taxon>
        <taxon>Pseudomonadati</taxon>
        <taxon>Pseudomonadota</taxon>
        <taxon>Gammaproteobacteria</taxon>
        <taxon>Methylococcales</taxon>
        <taxon>Methylococcaceae</taxon>
        <taxon>Methyloglobulus</taxon>
    </lineage>
</organism>
<feature type="domain" description="Glycosyltransferase subfamily 4-like N-terminal" evidence="2">
    <location>
        <begin position="24"/>
        <end position="154"/>
    </location>
</feature>
<evidence type="ECO:0000313" key="3">
    <source>
        <dbReference type="EMBL" id="ESS72129.1"/>
    </source>
</evidence>
<proteinExistence type="predicted"/>
<sequence length="424" mass="47800">MTQSRHHPGLRVLITNNTLASRAGSELYVRDVALALLRRGYNPIAYSSILGEVAEELRRATVPVIDNLSALTVAPDLIHGQHHLDAMTTMLRFPRTPALYFCHGWLPWEELPPLFPSIVRYIAVDDLCSERLLTTAGVLPEKVKTLYNFVDLTRFKSRPALPEKPQSALIFSNYAAESNFIGMIRAACRRFGIDRIDVVGLNSGHSVSNPEEVLQEYDVVFAKARCALEAMAVGCAVIVADFPGLGGMVTTENLKELRRLNFGVRTMQSAPISEENIYAQLSHYNASDAKKVSEWIRYDADIEKAIDKLENYYHEALSEAKPGMDDTIQTWNSAASDYLFTLAPIIKTRALAEQRAALADRLYSEVQSLTEQNEQLQNAVHTLTEQNDRLQNRLLATQTELAAIYASRTWKAFSGYRKFRRWFR</sequence>
<dbReference type="Proteomes" id="UP000017842">
    <property type="component" value="Unassembled WGS sequence"/>
</dbReference>